<reference evidence="3 4" key="1">
    <citation type="submission" date="2015-09" db="EMBL/GenBank/DDBJ databases">
        <title>Identification and resolution of microdiversity through metagenomic sequencing of parallel consortia.</title>
        <authorList>
            <person name="Nelson W.C."/>
            <person name="Romine M.F."/>
            <person name="Lindemann S.R."/>
        </authorList>
    </citation>
    <scope>NUCLEOTIDE SEQUENCE [LARGE SCALE GENOMIC DNA]</scope>
    <source>
        <strain evidence="3">HL-55</strain>
    </source>
</reference>
<evidence type="ECO:0000256" key="1">
    <source>
        <dbReference type="SAM" id="SignalP"/>
    </source>
</evidence>
<accession>A0A0P8B421</accession>
<dbReference type="Proteomes" id="UP000050416">
    <property type="component" value="Unassembled WGS sequence"/>
</dbReference>
<sequence length="217" mass="23973">MHTISAYVRSIAFLAFMLLCWPALASQNTLLVVGDSLSAAYGVPSETAWVQLLRDRLEDRGMPWRVVNASISGETTDGGLRRLPGLLDKNKPDVVILELGGNDGLRGFPPEVIESNLARMIELVQDNGAIPLIVGMQIPPNYGQRYTQMFADIFPNLSDRYDAVLVPFFLEGIYNEGGMMQDDGIHPTEEAQPMLLENLWGQLKPLLTKSNALLSDQ</sequence>
<dbReference type="SUPFAM" id="SSF52266">
    <property type="entry name" value="SGNH hydrolase"/>
    <property type="match status" value="1"/>
</dbReference>
<dbReference type="Gene3D" id="3.40.50.1110">
    <property type="entry name" value="SGNH hydrolase"/>
    <property type="match status" value="1"/>
</dbReference>
<dbReference type="AlphaFoldDB" id="A0A0P8B421"/>
<gene>
    <name evidence="3" type="primary">tesA</name>
    <name evidence="3" type="ORF">HLUCCX14_11190</name>
</gene>
<keyword evidence="3" id="KW-0378">Hydrolase</keyword>
<dbReference type="EMBL" id="LJZQ01000016">
    <property type="protein sequence ID" value="KPQ28356.1"/>
    <property type="molecule type" value="Genomic_DNA"/>
</dbReference>
<dbReference type="EC" id="3.1.1.5" evidence="3"/>
<dbReference type="PANTHER" id="PTHR30383">
    <property type="entry name" value="THIOESTERASE 1/PROTEASE 1/LYSOPHOSPHOLIPASE L1"/>
    <property type="match status" value="1"/>
</dbReference>
<dbReference type="Pfam" id="PF13472">
    <property type="entry name" value="Lipase_GDSL_2"/>
    <property type="match status" value="1"/>
</dbReference>
<dbReference type="STRING" id="1305731.GCA_000934705_00951"/>
<protein>
    <submittedName>
        <fullName evidence="3">Acyl-CoA thioesterase I</fullName>
        <ecNumber evidence="3">3.1.1.5</ecNumber>
        <ecNumber evidence="3">3.1.2.-</ecNumber>
    </submittedName>
</protein>
<dbReference type="OrthoDB" id="9786188at2"/>
<dbReference type="CDD" id="cd01822">
    <property type="entry name" value="Lysophospholipase_L1_like"/>
    <property type="match status" value="1"/>
</dbReference>
<name>A0A0P8B421_9GAMM</name>
<evidence type="ECO:0000313" key="4">
    <source>
        <dbReference type="Proteomes" id="UP000050416"/>
    </source>
</evidence>
<feature type="domain" description="SGNH hydrolase-type esterase" evidence="2">
    <location>
        <begin position="32"/>
        <end position="190"/>
    </location>
</feature>
<keyword evidence="1" id="KW-0732">Signal</keyword>
<evidence type="ECO:0000313" key="3">
    <source>
        <dbReference type="EMBL" id="KPQ28356.1"/>
    </source>
</evidence>
<dbReference type="InterPro" id="IPR036514">
    <property type="entry name" value="SGNH_hydro_sf"/>
</dbReference>
<feature type="chain" id="PRO_5006148300" evidence="1">
    <location>
        <begin position="26"/>
        <end position="217"/>
    </location>
</feature>
<dbReference type="PANTHER" id="PTHR30383:SF24">
    <property type="entry name" value="THIOESTERASE 1_PROTEASE 1_LYSOPHOSPHOLIPASE L1"/>
    <property type="match status" value="1"/>
</dbReference>
<dbReference type="GO" id="GO:0004622">
    <property type="term" value="F:phosphatidylcholine lysophospholipase activity"/>
    <property type="evidence" value="ECO:0007669"/>
    <property type="project" value="UniProtKB-EC"/>
</dbReference>
<dbReference type="InterPro" id="IPR013830">
    <property type="entry name" value="SGNH_hydro"/>
</dbReference>
<evidence type="ECO:0000259" key="2">
    <source>
        <dbReference type="Pfam" id="PF13472"/>
    </source>
</evidence>
<comment type="caution">
    <text evidence="3">The sequence shown here is derived from an EMBL/GenBank/DDBJ whole genome shotgun (WGS) entry which is preliminary data.</text>
</comment>
<dbReference type="InterPro" id="IPR051532">
    <property type="entry name" value="Ester_Hydrolysis_Enzymes"/>
</dbReference>
<feature type="signal peptide" evidence="1">
    <location>
        <begin position="1"/>
        <end position="25"/>
    </location>
</feature>
<dbReference type="EC" id="3.1.2.-" evidence="3"/>
<organism evidence="3 4">
    <name type="scientific">Marinobacter excellens HL-55</name>
    <dbReference type="NCBI Taxonomy" id="1305731"/>
    <lineage>
        <taxon>Bacteria</taxon>
        <taxon>Pseudomonadati</taxon>
        <taxon>Pseudomonadota</taxon>
        <taxon>Gammaproteobacteria</taxon>
        <taxon>Pseudomonadales</taxon>
        <taxon>Marinobacteraceae</taxon>
        <taxon>Marinobacter</taxon>
    </lineage>
</organism>
<proteinExistence type="predicted"/>